<dbReference type="PROSITE" id="PS00928">
    <property type="entry name" value="TREHALASE_2"/>
    <property type="match status" value="1"/>
</dbReference>
<dbReference type="PANTHER" id="PTHR23403:SF1">
    <property type="entry name" value="TREHALASE"/>
    <property type="match status" value="1"/>
</dbReference>
<dbReference type="AlphaFoldDB" id="A0A834TTU9"/>
<organism evidence="6 7">
    <name type="scientific">Senna tora</name>
    <dbReference type="NCBI Taxonomy" id="362788"/>
    <lineage>
        <taxon>Eukaryota</taxon>
        <taxon>Viridiplantae</taxon>
        <taxon>Streptophyta</taxon>
        <taxon>Embryophyta</taxon>
        <taxon>Tracheophyta</taxon>
        <taxon>Spermatophyta</taxon>
        <taxon>Magnoliopsida</taxon>
        <taxon>eudicotyledons</taxon>
        <taxon>Gunneridae</taxon>
        <taxon>Pentapetalae</taxon>
        <taxon>rosids</taxon>
        <taxon>fabids</taxon>
        <taxon>Fabales</taxon>
        <taxon>Fabaceae</taxon>
        <taxon>Caesalpinioideae</taxon>
        <taxon>Cassia clade</taxon>
        <taxon>Senna</taxon>
    </lineage>
</organism>
<gene>
    <name evidence="6" type="ORF">G2W53_019271</name>
</gene>
<proteinExistence type="inferred from homology"/>
<dbReference type="SUPFAM" id="SSF48208">
    <property type="entry name" value="Six-hairpin glycosidases"/>
    <property type="match status" value="1"/>
</dbReference>
<dbReference type="InterPro" id="IPR008928">
    <property type="entry name" value="6-hairpin_glycosidase_sf"/>
</dbReference>
<feature type="transmembrane region" description="Helical" evidence="5">
    <location>
        <begin position="493"/>
        <end position="515"/>
    </location>
</feature>
<comment type="catalytic activity">
    <reaction evidence="4">
        <text>alpha,alpha-trehalose + H2O = alpha-D-glucose + beta-D-glucose</text>
        <dbReference type="Rhea" id="RHEA:32675"/>
        <dbReference type="ChEBI" id="CHEBI:15377"/>
        <dbReference type="ChEBI" id="CHEBI:15903"/>
        <dbReference type="ChEBI" id="CHEBI:16551"/>
        <dbReference type="ChEBI" id="CHEBI:17925"/>
        <dbReference type="EC" id="3.2.1.28"/>
    </reaction>
</comment>
<protein>
    <recommendedName>
        <fullName evidence="4">Trehalase</fullName>
        <ecNumber evidence="4">3.2.1.28</ecNumber>
    </recommendedName>
    <alternativeName>
        <fullName evidence="4">Alpha-trehalose glucohydrolase</fullName>
    </alternativeName>
</protein>
<dbReference type="Proteomes" id="UP000634136">
    <property type="component" value="Unassembled WGS sequence"/>
</dbReference>
<keyword evidence="3 4" id="KW-0326">Glycosidase</keyword>
<feature type="transmembrane region" description="Helical" evidence="5">
    <location>
        <begin position="19"/>
        <end position="36"/>
    </location>
</feature>
<keyword evidence="5" id="KW-1133">Transmembrane helix</keyword>
<evidence type="ECO:0000256" key="4">
    <source>
        <dbReference type="RuleBase" id="RU361180"/>
    </source>
</evidence>
<evidence type="ECO:0000256" key="1">
    <source>
        <dbReference type="ARBA" id="ARBA00005615"/>
    </source>
</evidence>
<dbReference type="OrthoDB" id="3542292at2759"/>
<evidence type="ECO:0000256" key="3">
    <source>
        <dbReference type="ARBA" id="ARBA00023295"/>
    </source>
</evidence>
<evidence type="ECO:0000256" key="5">
    <source>
        <dbReference type="SAM" id="Phobius"/>
    </source>
</evidence>
<dbReference type="PANTHER" id="PTHR23403">
    <property type="entry name" value="TREHALASE"/>
    <property type="match status" value="1"/>
</dbReference>
<dbReference type="GO" id="GO:0004555">
    <property type="term" value="F:alpha,alpha-trehalase activity"/>
    <property type="evidence" value="ECO:0007669"/>
    <property type="project" value="UniProtKB-EC"/>
</dbReference>
<keyword evidence="5" id="KW-0472">Membrane</keyword>
<evidence type="ECO:0000313" key="6">
    <source>
        <dbReference type="EMBL" id="KAF7828107.1"/>
    </source>
</evidence>
<dbReference type="PRINTS" id="PR00744">
    <property type="entry name" value="GLHYDRLASE37"/>
</dbReference>
<comment type="caution">
    <text evidence="6">The sequence shown here is derived from an EMBL/GenBank/DDBJ whole genome shotgun (WGS) entry which is preliminary data.</text>
</comment>
<keyword evidence="7" id="KW-1185">Reference proteome</keyword>
<accession>A0A834TTU9</accession>
<dbReference type="Gene3D" id="1.50.10.10">
    <property type="match status" value="1"/>
</dbReference>
<dbReference type="InterPro" id="IPR018232">
    <property type="entry name" value="Glyco_hydro_37_CS"/>
</dbReference>
<keyword evidence="2 4" id="KW-0378">Hydrolase</keyword>
<evidence type="ECO:0000313" key="7">
    <source>
        <dbReference type="Proteomes" id="UP000634136"/>
    </source>
</evidence>
<dbReference type="InterPro" id="IPR001661">
    <property type="entry name" value="Glyco_hydro_37"/>
</dbReference>
<sequence length="649" mass="73522">MVPFNFHFTEAANCRLRQFVILLSFFIIISCLPLQVPPPTMANFLFLLPKQIFQLHLLLCSLTLFFMAVTESSSSACPLDPATVKPSTPLVSFLERLQETVFISSDQPNLDPKTYVDMPLKQNLSATQEAFDKLVRSANGRVPAKELNSFIDTYFDGAEPEGFLPKVEHPEVRAWALEIHSLWKNLSRKAASGVKTQPQLHTLLPLPASFVIPGSRFREVYYWDSYWVIRGLLVSKMYETATAVVTNLISFIEEYGFVLNGARAYYTNRSQPPLLSAMIYEIYDRTGDIELVKRSLPALRKEYEFWNSEIHRVTIVDAQGCTHTLNRYYAMWNKPRPESSVNDKAFASKLLNASEKQHFYRELASTAESGWDFSTRWMRDPLDFTTLATTSIIPVDLNAFILGMELNIAFFAKVTGDNSTAQHFLQLSDHRKEAINSVFWNANMKQWLDYWLNNSACQETQVWEAHQQNQKVFASNFVPLWMQQFYSGKFDSITGFAAILISFILVTGPWLFYLLGGDSGVVSIIVESLKTCGLVYPAGIATSLTNSGQQWDFPNGWAPLQHMIVEGLVKSGLKEAKSLAEDIAKRWITTNYIAYKKSGVMHEKYDVDHCGMFGGGGEYVPQTGFGWSNGVVLAFLEEFGWPKDQSIEC</sequence>
<dbReference type="InterPro" id="IPR012341">
    <property type="entry name" value="6hp_glycosidase-like_sf"/>
</dbReference>
<keyword evidence="5" id="KW-0812">Transmembrane</keyword>
<dbReference type="Pfam" id="PF01204">
    <property type="entry name" value="Trehalase"/>
    <property type="match status" value="2"/>
</dbReference>
<name>A0A834TTU9_9FABA</name>
<comment type="similarity">
    <text evidence="1 4">Belongs to the glycosyl hydrolase 37 family.</text>
</comment>
<reference evidence="6" key="1">
    <citation type="submission" date="2020-09" db="EMBL/GenBank/DDBJ databases">
        <title>Genome-Enabled Discovery of Anthraquinone Biosynthesis in Senna tora.</title>
        <authorList>
            <person name="Kang S.-H."/>
            <person name="Pandey R.P."/>
            <person name="Lee C.-M."/>
            <person name="Sim J.-S."/>
            <person name="Jeong J.-T."/>
            <person name="Choi B.-S."/>
            <person name="Jung M."/>
            <person name="Ginzburg D."/>
            <person name="Zhao K."/>
            <person name="Won S.Y."/>
            <person name="Oh T.-J."/>
            <person name="Yu Y."/>
            <person name="Kim N.-H."/>
            <person name="Lee O.R."/>
            <person name="Lee T.-H."/>
            <person name="Bashyal P."/>
            <person name="Kim T.-S."/>
            <person name="Lee W.-H."/>
            <person name="Kawkins C."/>
            <person name="Kim C.-K."/>
            <person name="Kim J.S."/>
            <person name="Ahn B.O."/>
            <person name="Rhee S.Y."/>
            <person name="Sohng J.K."/>
        </authorList>
    </citation>
    <scope>NUCLEOTIDE SEQUENCE</scope>
    <source>
        <tissue evidence="6">Leaf</tissue>
    </source>
</reference>
<dbReference type="EMBL" id="JAAIUW010000006">
    <property type="protein sequence ID" value="KAF7828107.1"/>
    <property type="molecule type" value="Genomic_DNA"/>
</dbReference>
<dbReference type="EC" id="3.2.1.28" evidence="4"/>
<evidence type="ECO:0000256" key="2">
    <source>
        <dbReference type="ARBA" id="ARBA00022801"/>
    </source>
</evidence>
<feature type="transmembrane region" description="Helical" evidence="5">
    <location>
        <begin position="51"/>
        <end position="69"/>
    </location>
</feature>
<dbReference type="GO" id="GO:0005993">
    <property type="term" value="P:trehalose catabolic process"/>
    <property type="evidence" value="ECO:0007669"/>
    <property type="project" value="TreeGrafter"/>
</dbReference>